<dbReference type="EMBL" id="BLXT01000208">
    <property type="protein sequence ID" value="GFN75089.1"/>
    <property type="molecule type" value="Genomic_DNA"/>
</dbReference>
<organism evidence="1 2">
    <name type="scientific">Plakobranchus ocellatus</name>
    <dbReference type="NCBI Taxonomy" id="259542"/>
    <lineage>
        <taxon>Eukaryota</taxon>
        <taxon>Metazoa</taxon>
        <taxon>Spiralia</taxon>
        <taxon>Lophotrochozoa</taxon>
        <taxon>Mollusca</taxon>
        <taxon>Gastropoda</taxon>
        <taxon>Heterobranchia</taxon>
        <taxon>Euthyneura</taxon>
        <taxon>Panpulmonata</taxon>
        <taxon>Sacoglossa</taxon>
        <taxon>Placobranchoidea</taxon>
        <taxon>Plakobranchidae</taxon>
        <taxon>Plakobranchus</taxon>
    </lineage>
</organism>
<gene>
    <name evidence="1" type="ORF">PoB_000159500</name>
</gene>
<sequence length="202" mass="22724">MAIEQIYGDKCSSKHVEKLRRRITIEIKSRHEGDFRLSGPPSRRGVCGGAQPTTEGPCKCQGGLASHCATDAPLGKGEKRLHLVSDELSKTERTRQSIDLKFFRVCVNFHEILLLANIPQFRRQRFKPEVATAVISIPWGRAGVKPSGLSEEFTLPQKRGNGKELSSAETKTIENLQIKVLRNLFNSYQVLLELRQVIFAFH</sequence>
<dbReference type="AlphaFoldDB" id="A0AAV3XWT2"/>
<evidence type="ECO:0000313" key="2">
    <source>
        <dbReference type="Proteomes" id="UP000735302"/>
    </source>
</evidence>
<name>A0AAV3XWT2_9GAST</name>
<evidence type="ECO:0000313" key="1">
    <source>
        <dbReference type="EMBL" id="GFN75089.1"/>
    </source>
</evidence>
<accession>A0AAV3XWT2</accession>
<proteinExistence type="predicted"/>
<dbReference type="Proteomes" id="UP000735302">
    <property type="component" value="Unassembled WGS sequence"/>
</dbReference>
<protein>
    <submittedName>
        <fullName evidence="1">Uncharacterized protein</fullName>
    </submittedName>
</protein>
<keyword evidence="2" id="KW-1185">Reference proteome</keyword>
<reference evidence="1 2" key="1">
    <citation type="journal article" date="2021" name="Elife">
        <title>Chloroplast acquisition without the gene transfer in kleptoplastic sea slugs, Plakobranchus ocellatus.</title>
        <authorList>
            <person name="Maeda T."/>
            <person name="Takahashi S."/>
            <person name="Yoshida T."/>
            <person name="Shimamura S."/>
            <person name="Takaki Y."/>
            <person name="Nagai Y."/>
            <person name="Toyoda A."/>
            <person name="Suzuki Y."/>
            <person name="Arimoto A."/>
            <person name="Ishii H."/>
            <person name="Satoh N."/>
            <person name="Nishiyama T."/>
            <person name="Hasebe M."/>
            <person name="Maruyama T."/>
            <person name="Minagawa J."/>
            <person name="Obokata J."/>
            <person name="Shigenobu S."/>
        </authorList>
    </citation>
    <scope>NUCLEOTIDE SEQUENCE [LARGE SCALE GENOMIC DNA]</scope>
</reference>
<comment type="caution">
    <text evidence="1">The sequence shown here is derived from an EMBL/GenBank/DDBJ whole genome shotgun (WGS) entry which is preliminary data.</text>
</comment>